<dbReference type="Gene3D" id="3.40.1190.10">
    <property type="entry name" value="Mur-like, catalytic domain"/>
    <property type="match status" value="1"/>
</dbReference>
<keyword evidence="11" id="KW-1185">Reference proteome</keyword>
<dbReference type="SUPFAM" id="SSF51984">
    <property type="entry name" value="MurCD N-terminal domain"/>
    <property type="match status" value="1"/>
</dbReference>
<keyword evidence="7" id="KW-0961">Cell wall biogenesis/degradation</keyword>
<evidence type="ECO:0000256" key="7">
    <source>
        <dbReference type="HAMAP-Rule" id="MF_00639"/>
    </source>
</evidence>
<evidence type="ECO:0000256" key="4">
    <source>
        <dbReference type="ARBA" id="ARBA00022598"/>
    </source>
</evidence>
<keyword evidence="4 7" id="KW-0436">Ligase</keyword>
<name>A0A1M5LA51_9ACTN</name>
<dbReference type="InterPro" id="IPR005762">
    <property type="entry name" value="MurD"/>
</dbReference>
<dbReference type="RefSeq" id="WP_073390457.1">
    <property type="nucleotide sequence ID" value="NZ_FQVU01000003.1"/>
</dbReference>
<dbReference type="InterPro" id="IPR036565">
    <property type="entry name" value="Mur-like_cat_sf"/>
</dbReference>
<dbReference type="GO" id="GO:0005737">
    <property type="term" value="C:cytoplasm"/>
    <property type="evidence" value="ECO:0007669"/>
    <property type="project" value="UniProtKB-SubCell"/>
</dbReference>
<dbReference type="OrthoDB" id="9809796at2"/>
<dbReference type="Gene3D" id="3.40.50.720">
    <property type="entry name" value="NAD(P)-binding Rossmann-like Domain"/>
    <property type="match status" value="1"/>
</dbReference>
<evidence type="ECO:0000313" key="11">
    <source>
        <dbReference type="Proteomes" id="UP000186132"/>
    </source>
</evidence>
<accession>A0A1M5LA51</accession>
<evidence type="ECO:0000313" key="10">
    <source>
        <dbReference type="EMBL" id="SHG61589.1"/>
    </source>
</evidence>
<dbReference type="InterPro" id="IPR013221">
    <property type="entry name" value="Mur_ligase_cen"/>
</dbReference>
<protein>
    <recommendedName>
        <fullName evidence="7">UDP-N-acetylmuramoylalanine--D-glutamate ligase</fullName>
        <ecNumber evidence="7">6.3.2.9</ecNumber>
    </recommendedName>
    <alternativeName>
        <fullName evidence="7">D-glutamic acid-adding enzyme</fullName>
    </alternativeName>
    <alternativeName>
        <fullName evidence="7">UDP-N-acetylmuramoyl-L-alanyl-D-glutamate synthetase</fullName>
    </alternativeName>
</protein>
<evidence type="ECO:0000256" key="5">
    <source>
        <dbReference type="ARBA" id="ARBA00022741"/>
    </source>
</evidence>
<reference evidence="10 11" key="1">
    <citation type="submission" date="2016-11" db="EMBL/GenBank/DDBJ databases">
        <authorList>
            <person name="Jaros S."/>
            <person name="Januszkiewicz K."/>
            <person name="Wedrychowicz H."/>
        </authorList>
    </citation>
    <scope>NUCLEOTIDE SEQUENCE [LARGE SCALE GENOMIC DNA]</scope>
    <source>
        <strain evidence="10 11">DSM 45627</strain>
    </source>
</reference>
<dbReference type="PANTHER" id="PTHR43692:SF1">
    <property type="entry name" value="UDP-N-ACETYLMURAMOYLALANINE--D-GLUTAMATE LIGASE"/>
    <property type="match status" value="1"/>
</dbReference>
<keyword evidence="7" id="KW-0133">Cell shape</keyword>
<dbReference type="Proteomes" id="UP000186132">
    <property type="component" value="Unassembled WGS sequence"/>
</dbReference>
<dbReference type="NCBIfam" id="TIGR01087">
    <property type="entry name" value="murD"/>
    <property type="match status" value="1"/>
</dbReference>
<gene>
    <name evidence="7" type="primary">murD</name>
    <name evidence="10" type="ORF">SAMN05443575_2389</name>
</gene>
<feature type="domain" description="Mur ligase central" evidence="9">
    <location>
        <begin position="129"/>
        <end position="300"/>
    </location>
</feature>
<sequence length="469" mass="47756">MADEEPLDGPGPLRDSTVLVAGYGVAGRSAVRALVAAHAVVLVTADGPVEIEPGPGERQPVALGPLARVPDDPEHPGRPRPDVLVVSPGYPPDHPLLADAAARGVPVWGEVELAWRLRGADAAPWLALTGTNGKTTTVHMLEAVLRAAGRRAIAVGNVGESLVDAVRAGTAYDVLAVELSSQQLHFAPSIRPAAGALLNLAPDHLSWHGSLDAYERAKTGVWRGDVAIVNLDDPRVMALAPPAATGFTLGEPGEGQLGVRGGRLVSRAFGDDGAVLADVAEVRPAGRHNVANALGAAALARALGVPADAVAAGLRAFVPDAHRNELVAVHDGIAWVDDSKATNPHAADASMSAYDRIVWIAGGQLKGVAVDELVAAHAGRLAGAVLLGQDRAAVAAALARHAREVPVITVDNPDHGAMVEVVRAAAGLAGTGDTVLLAPAAASYDMFAGFAARGDAFAAAVHELIGDAS</sequence>
<dbReference type="GO" id="GO:0005524">
    <property type="term" value="F:ATP binding"/>
    <property type="evidence" value="ECO:0007669"/>
    <property type="project" value="UniProtKB-UniRule"/>
</dbReference>
<dbReference type="GO" id="GO:0071555">
    <property type="term" value="P:cell wall organization"/>
    <property type="evidence" value="ECO:0007669"/>
    <property type="project" value="UniProtKB-KW"/>
</dbReference>
<dbReference type="HAMAP" id="MF_00639">
    <property type="entry name" value="MurD"/>
    <property type="match status" value="1"/>
</dbReference>
<organism evidence="10 11">
    <name type="scientific">Jatrophihabitans endophyticus</name>
    <dbReference type="NCBI Taxonomy" id="1206085"/>
    <lineage>
        <taxon>Bacteria</taxon>
        <taxon>Bacillati</taxon>
        <taxon>Actinomycetota</taxon>
        <taxon>Actinomycetes</taxon>
        <taxon>Jatrophihabitantales</taxon>
        <taxon>Jatrophihabitantaceae</taxon>
        <taxon>Jatrophihabitans</taxon>
    </lineage>
</organism>
<dbReference type="GO" id="GO:0008764">
    <property type="term" value="F:UDP-N-acetylmuramoylalanine-D-glutamate ligase activity"/>
    <property type="evidence" value="ECO:0007669"/>
    <property type="project" value="UniProtKB-UniRule"/>
</dbReference>
<dbReference type="InterPro" id="IPR036615">
    <property type="entry name" value="Mur_ligase_C_dom_sf"/>
</dbReference>
<feature type="binding site" evidence="7">
    <location>
        <begin position="130"/>
        <end position="136"/>
    </location>
    <ligand>
        <name>ATP</name>
        <dbReference type="ChEBI" id="CHEBI:30616"/>
    </ligand>
</feature>
<dbReference type="EC" id="6.3.2.9" evidence="7"/>
<dbReference type="Pfam" id="PF08245">
    <property type="entry name" value="Mur_ligase_M"/>
    <property type="match status" value="1"/>
</dbReference>
<dbReference type="AlphaFoldDB" id="A0A1M5LA51"/>
<dbReference type="UniPathway" id="UPA00219"/>
<comment type="function">
    <text evidence="7">Cell wall formation. Catalyzes the addition of glutamate to the nucleotide precursor UDP-N-acetylmuramoyl-L-alanine (UMA).</text>
</comment>
<keyword evidence="7" id="KW-0573">Peptidoglycan synthesis</keyword>
<evidence type="ECO:0000259" key="9">
    <source>
        <dbReference type="Pfam" id="PF08245"/>
    </source>
</evidence>
<dbReference type="SUPFAM" id="SSF53244">
    <property type="entry name" value="MurD-like peptide ligases, peptide-binding domain"/>
    <property type="match status" value="1"/>
</dbReference>
<evidence type="ECO:0000256" key="2">
    <source>
        <dbReference type="ARBA" id="ARBA00004752"/>
    </source>
</evidence>
<dbReference type="SUPFAM" id="SSF53623">
    <property type="entry name" value="MurD-like peptide ligases, catalytic domain"/>
    <property type="match status" value="1"/>
</dbReference>
<feature type="compositionally biased region" description="Basic and acidic residues" evidence="8">
    <location>
        <begin position="69"/>
        <end position="81"/>
    </location>
</feature>
<keyword evidence="5 7" id="KW-0547">Nucleotide-binding</keyword>
<dbReference type="PANTHER" id="PTHR43692">
    <property type="entry name" value="UDP-N-ACETYLMURAMOYLALANINE--D-GLUTAMATE LIGASE"/>
    <property type="match status" value="1"/>
</dbReference>
<comment type="pathway">
    <text evidence="2 7">Cell wall biogenesis; peptidoglycan biosynthesis.</text>
</comment>
<feature type="region of interest" description="Disordered" evidence="8">
    <location>
        <begin position="48"/>
        <end position="82"/>
    </location>
</feature>
<dbReference type="Gene3D" id="3.90.190.20">
    <property type="entry name" value="Mur ligase, C-terminal domain"/>
    <property type="match status" value="1"/>
</dbReference>
<comment type="catalytic activity">
    <reaction evidence="7">
        <text>UDP-N-acetyl-alpha-D-muramoyl-L-alanine + D-glutamate + ATP = UDP-N-acetyl-alpha-D-muramoyl-L-alanyl-D-glutamate + ADP + phosphate + H(+)</text>
        <dbReference type="Rhea" id="RHEA:16429"/>
        <dbReference type="ChEBI" id="CHEBI:15378"/>
        <dbReference type="ChEBI" id="CHEBI:29986"/>
        <dbReference type="ChEBI" id="CHEBI:30616"/>
        <dbReference type="ChEBI" id="CHEBI:43474"/>
        <dbReference type="ChEBI" id="CHEBI:83898"/>
        <dbReference type="ChEBI" id="CHEBI:83900"/>
        <dbReference type="ChEBI" id="CHEBI:456216"/>
        <dbReference type="EC" id="6.3.2.9"/>
    </reaction>
</comment>
<keyword evidence="6 7" id="KW-0067">ATP-binding</keyword>
<proteinExistence type="inferred from homology"/>
<evidence type="ECO:0000256" key="1">
    <source>
        <dbReference type="ARBA" id="ARBA00004496"/>
    </source>
</evidence>
<dbReference type="STRING" id="1206085.SAMN05443575_2389"/>
<keyword evidence="7" id="KW-0132">Cell division</keyword>
<dbReference type="GO" id="GO:0009252">
    <property type="term" value="P:peptidoglycan biosynthetic process"/>
    <property type="evidence" value="ECO:0007669"/>
    <property type="project" value="UniProtKB-UniRule"/>
</dbReference>
<comment type="subcellular location">
    <subcellularLocation>
        <location evidence="1 7">Cytoplasm</location>
    </subcellularLocation>
</comment>
<dbReference type="GO" id="GO:0008360">
    <property type="term" value="P:regulation of cell shape"/>
    <property type="evidence" value="ECO:0007669"/>
    <property type="project" value="UniProtKB-KW"/>
</dbReference>
<evidence type="ECO:0000256" key="3">
    <source>
        <dbReference type="ARBA" id="ARBA00022490"/>
    </source>
</evidence>
<keyword evidence="3 7" id="KW-0963">Cytoplasm</keyword>
<dbReference type="GO" id="GO:0051301">
    <property type="term" value="P:cell division"/>
    <property type="evidence" value="ECO:0007669"/>
    <property type="project" value="UniProtKB-KW"/>
</dbReference>
<comment type="similarity">
    <text evidence="7">Belongs to the MurCDEF family.</text>
</comment>
<evidence type="ECO:0000256" key="8">
    <source>
        <dbReference type="SAM" id="MobiDB-lite"/>
    </source>
</evidence>
<dbReference type="EMBL" id="FQVU01000003">
    <property type="protein sequence ID" value="SHG61589.1"/>
    <property type="molecule type" value="Genomic_DNA"/>
</dbReference>
<evidence type="ECO:0000256" key="6">
    <source>
        <dbReference type="ARBA" id="ARBA00022840"/>
    </source>
</evidence>
<keyword evidence="7" id="KW-0131">Cell cycle</keyword>